<gene>
    <name evidence="1" type="primary">AVEN_95380_1</name>
    <name evidence="1" type="ORF">TNCT_267461</name>
</gene>
<keyword evidence="2" id="KW-1185">Reference proteome</keyword>
<dbReference type="AlphaFoldDB" id="A0A8X6KAP6"/>
<name>A0A8X6KAP6_TRICU</name>
<evidence type="ECO:0000313" key="1">
    <source>
        <dbReference type="EMBL" id="GFQ67789.1"/>
    </source>
</evidence>
<reference evidence="1" key="1">
    <citation type="submission" date="2020-07" db="EMBL/GenBank/DDBJ databases">
        <title>Multicomponent nature underlies the extraordinary mechanical properties of spider dragline silk.</title>
        <authorList>
            <person name="Kono N."/>
            <person name="Nakamura H."/>
            <person name="Mori M."/>
            <person name="Yoshida Y."/>
            <person name="Ohtoshi R."/>
            <person name="Malay A.D."/>
            <person name="Moran D.A.P."/>
            <person name="Tomita M."/>
            <person name="Numata K."/>
            <person name="Arakawa K."/>
        </authorList>
    </citation>
    <scope>NUCLEOTIDE SEQUENCE</scope>
</reference>
<accession>A0A8X6KAP6</accession>
<organism evidence="1 2">
    <name type="scientific">Trichonephila clavata</name>
    <name type="common">Joro spider</name>
    <name type="synonym">Nephila clavata</name>
    <dbReference type="NCBI Taxonomy" id="2740835"/>
    <lineage>
        <taxon>Eukaryota</taxon>
        <taxon>Metazoa</taxon>
        <taxon>Ecdysozoa</taxon>
        <taxon>Arthropoda</taxon>
        <taxon>Chelicerata</taxon>
        <taxon>Arachnida</taxon>
        <taxon>Araneae</taxon>
        <taxon>Araneomorphae</taxon>
        <taxon>Entelegynae</taxon>
        <taxon>Araneoidea</taxon>
        <taxon>Nephilidae</taxon>
        <taxon>Trichonephila</taxon>
    </lineage>
</organism>
<dbReference type="OrthoDB" id="6431069at2759"/>
<dbReference type="EMBL" id="BMAO01020497">
    <property type="protein sequence ID" value="GFQ67789.1"/>
    <property type="molecule type" value="Genomic_DNA"/>
</dbReference>
<evidence type="ECO:0000313" key="2">
    <source>
        <dbReference type="Proteomes" id="UP000887116"/>
    </source>
</evidence>
<proteinExistence type="predicted"/>
<sequence>MEEYISEPNHNYHDTKLTKSHILSCPAILASLHDIGLGQYAVRRRRHQKFYGIRRIDWVPENETQFLRDELGESPFKHEFGIAIAFITENVIEDIKQCCMNLRSMAVAERDEFGRYVVDAAHLYFEDGYSPEAYLGYCGLIAGLALFFYSFSPNGIPECACEVLALVLTSHQLTGEFYKYGGWEGLFTIAKSLCERAKQDQTFNEIF</sequence>
<dbReference type="Proteomes" id="UP000887116">
    <property type="component" value="Unassembled WGS sequence"/>
</dbReference>
<comment type="caution">
    <text evidence="1">The sequence shown here is derived from an EMBL/GenBank/DDBJ whole genome shotgun (WGS) entry which is preliminary data.</text>
</comment>
<protein>
    <submittedName>
        <fullName evidence="1">Uncharacterized protein</fullName>
    </submittedName>
</protein>